<feature type="compositionally biased region" description="Basic residues" evidence="1">
    <location>
        <begin position="66"/>
        <end position="77"/>
    </location>
</feature>
<dbReference type="EMBL" id="VJZD01000183">
    <property type="protein sequence ID" value="MPY35874.1"/>
    <property type="molecule type" value="Genomic_DNA"/>
</dbReference>
<evidence type="ECO:0000256" key="1">
    <source>
        <dbReference type="SAM" id="MobiDB-lite"/>
    </source>
</evidence>
<feature type="region of interest" description="Disordered" evidence="1">
    <location>
        <begin position="23"/>
        <end position="109"/>
    </location>
</feature>
<sequence>MTTGLAATVGPFLGEAFVQSYECFAPPDTGKSTKRPTASNDTGTRSGPHGTGAWPEGSVWEERARERRRSATRSPGRRRTETAHAGPAAPPVVFANATSVVLTKGKTLT</sequence>
<dbReference type="Proteomes" id="UP000325849">
    <property type="component" value="Unassembled WGS sequence"/>
</dbReference>
<evidence type="ECO:0000313" key="3">
    <source>
        <dbReference type="Proteomes" id="UP000325849"/>
    </source>
</evidence>
<organism evidence="2 3">
    <name type="scientific">Streptomyces adustus</name>
    <dbReference type="NCBI Taxonomy" id="1609272"/>
    <lineage>
        <taxon>Bacteria</taxon>
        <taxon>Bacillati</taxon>
        <taxon>Actinomycetota</taxon>
        <taxon>Actinomycetes</taxon>
        <taxon>Kitasatosporales</taxon>
        <taxon>Streptomycetaceae</taxon>
        <taxon>Streptomyces</taxon>
    </lineage>
</organism>
<dbReference type="AlphaFoldDB" id="A0A5N8VP45"/>
<keyword evidence="3" id="KW-1185">Reference proteome</keyword>
<proteinExistence type="predicted"/>
<comment type="caution">
    <text evidence="2">The sequence shown here is derived from an EMBL/GenBank/DDBJ whole genome shotgun (WGS) entry which is preliminary data.</text>
</comment>
<evidence type="ECO:0000313" key="2">
    <source>
        <dbReference type="EMBL" id="MPY35874.1"/>
    </source>
</evidence>
<reference evidence="2 3" key="1">
    <citation type="submission" date="2019-07" db="EMBL/GenBank/DDBJ databases">
        <title>New species of Amycolatopsis and Streptomyces.</title>
        <authorList>
            <person name="Duangmal K."/>
            <person name="Teo W.F.A."/>
            <person name="Lipun K."/>
        </authorList>
    </citation>
    <scope>NUCLEOTIDE SEQUENCE [LARGE SCALE GENOMIC DNA]</scope>
    <source>
        <strain evidence="2 3">NBRC 109810</strain>
    </source>
</reference>
<feature type="compositionally biased region" description="Polar residues" evidence="1">
    <location>
        <begin position="35"/>
        <end position="45"/>
    </location>
</feature>
<protein>
    <submittedName>
        <fullName evidence="2">Uncharacterized protein</fullName>
    </submittedName>
</protein>
<name>A0A5N8VP45_9ACTN</name>
<gene>
    <name evidence="2" type="ORF">FNH09_32980</name>
</gene>
<accession>A0A5N8VP45</accession>
<feature type="compositionally biased region" description="Polar residues" evidence="1">
    <location>
        <begin position="96"/>
        <end position="109"/>
    </location>
</feature>